<dbReference type="InterPro" id="IPR012338">
    <property type="entry name" value="Beta-lactam/transpept-like"/>
</dbReference>
<dbReference type="GO" id="GO:0016020">
    <property type="term" value="C:membrane"/>
    <property type="evidence" value="ECO:0007669"/>
    <property type="project" value="UniProtKB-SubCell"/>
</dbReference>
<organism evidence="4 5">
    <name type="scientific">Candidatus Xianfuyuplasma coldseepsis</name>
    <dbReference type="NCBI Taxonomy" id="2782163"/>
    <lineage>
        <taxon>Bacteria</taxon>
        <taxon>Bacillati</taxon>
        <taxon>Mycoplasmatota</taxon>
        <taxon>Mollicutes</taxon>
        <taxon>Candidatus Izemoplasmatales</taxon>
        <taxon>Candidatus Izemoplasmataceae</taxon>
        <taxon>Candidatus Xianfuyuplasma</taxon>
    </lineage>
</organism>
<name>A0A7L7KT11_9MOLU</name>
<dbReference type="GO" id="GO:0016787">
    <property type="term" value="F:hydrolase activity"/>
    <property type="evidence" value="ECO:0007669"/>
    <property type="project" value="UniProtKB-KW"/>
</dbReference>
<comment type="subcellular location">
    <subcellularLocation>
        <location evidence="1">Membrane</location>
    </subcellularLocation>
</comment>
<dbReference type="InterPro" id="IPR050491">
    <property type="entry name" value="AmpC-like"/>
</dbReference>
<evidence type="ECO:0000259" key="3">
    <source>
        <dbReference type="Pfam" id="PF00144"/>
    </source>
</evidence>
<keyword evidence="2" id="KW-0472">Membrane</keyword>
<protein>
    <submittedName>
        <fullName evidence="4">Serine hydrolase</fullName>
    </submittedName>
</protein>
<dbReference type="InterPro" id="IPR001466">
    <property type="entry name" value="Beta-lactam-related"/>
</dbReference>
<evidence type="ECO:0000313" key="4">
    <source>
        <dbReference type="EMBL" id="QMS85084.1"/>
    </source>
</evidence>
<dbReference type="Gene3D" id="3.40.710.10">
    <property type="entry name" value="DD-peptidase/beta-lactamase superfamily"/>
    <property type="match status" value="1"/>
</dbReference>
<feature type="domain" description="Beta-lactamase-related" evidence="3">
    <location>
        <begin position="15"/>
        <end position="321"/>
    </location>
</feature>
<proteinExistence type="predicted"/>
<dbReference type="Pfam" id="PF00144">
    <property type="entry name" value="Beta-lactamase"/>
    <property type="match status" value="1"/>
</dbReference>
<reference evidence="4 5" key="1">
    <citation type="submission" date="2020-02" db="EMBL/GenBank/DDBJ databases">
        <authorList>
            <person name="Zheng R.K."/>
            <person name="Sun C.M."/>
        </authorList>
    </citation>
    <scope>NUCLEOTIDE SEQUENCE [LARGE SCALE GENOMIC DNA]</scope>
    <source>
        <strain evidence="5">zrk13</strain>
    </source>
</reference>
<dbReference type="EMBL" id="CP048914">
    <property type="protein sequence ID" value="QMS85084.1"/>
    <property type="molecule type" value="Genomic_DNA"/>
</dbReference>
<accession>A0A7L7KT11</accession>
<evidence type="ECO:0000313" key="5">
    <source>
        <dbReference type="Proteomes" id="UP000514720"/>
    </source>
</evidence>
<dbReference type="AlphaFoldDB" id="A0A7L7KT11"/>
<sequence length="331" mass="37448">MQLKDILKTHSFNGQVLLSKGEQIIDKAAHGYRDIENQIPMTLDTRIRIASVSKQFTAVAMLLLAYQGKCSLDDTLDTYFPHYQHGSKITIHQLLCNSSGIAPYELFADYSTYFAKDYFYEVFVDDVVFPLGLSFEPGTAYEYSGSGYMVLTRLIELISGEPFDVHLKHALFEPLHMKDTDFDHNDPSDHLAVPYDVNEGQIVDAMPIDMRLAGGGGGCFSTVLDLHKWNQSLFDCTLLPQEWINKLFVKYTPINEYVSYGYGFFLASDTNETPPVNYNYHTGGGPGARSISSLFVDYGYQLIMLSNVNDRTTFDKVRSELYQILYQGDIL</sequence>
<dbReference type="KEGG" id="xcl:G4Z02_04785"/>
<dbReference type="Proteomes" id="UP000514720">
    <property type="component" value="Chromosome"/>
</dbReference>
<evidence type="ECO:0000256" key="2">
    <source>
        <dbReference type="ARBA" id="ARBA00023136"/>
    </source>
</evidence>
<evidence type="ECO:0000256" key="1">
    <source>
        <dbReference type="ARBA" id="ARBA00004370"/>
    </source>
</evidence>
<keyword evidence="4" id="KW-0378">Hydrolase</keyword>
<keyword evidence="5" id="KW-1185">Reference proteome</keyword>
<dbReference type="RefSeq" id="WP_258876853.1">
    <property type="nucleotide sequence ID" value="NZ_CP048914.1"/>
</dbReference>
<dbReference type="PANTHER" id="PTHR46825">
    <property type="entry name" value="D-ALANYL-D-ALANINE-CARBOXYPEPTIDASE/ENDOPEPTIDASE AMPH"/>
    <property type="match status" value="1"/>
</dbReference>
<gene>
    <name evidence="4" type="ORF">G4Z02_04785</name>
</gene>
<dbReference type="SUPFAM" id="SSF56601">
    <property type="entry name" value="beta-lactamase/transpeptidase-like"/>
    <property type="match status" value="1"/>
</dbReference>
<dbReference type="PANTHER" id="PTHR46825:SF11">
    <property type="entry name" value="PENICILLIN-BINDING PROTEIN 4"/>
    <property type="match status" value="1"/>
</dbReference>